<dbReference type="Gene3D" id="2.60.40.10">
    <property type="entry name" value="Immunoglobulins"/>
    <property type="match status" value="1"/>
</dbReference>
<dbReference type="Pfam" id="PF07679">
    <property type="entry name" value="I-set"/>
    <property type="match status" value="1"/>
</dbReference>
<evidence type="ECO:0000256" key="1">
    <source>
        <dbReference type="ARBA" id="ARBA00023319"/>
    </source>
</evidence>
<dbReference type="GO" id="GO:0098632">
    <property type="term" value="F:cell-cell adhesion mediator activity"/>
    <property type="evidence" value="ECO:0007669"/>
    <property type="project" value="TreeGrafter"/>
</dbReference>
<dbReference type="InterPro" id="IPR013783">
    <property type="entry name" value="Ig-like_fold"/>
</dbReference>
<dbReference type="PANTHER" id="PTHR10075">
    <property type="entry name" value="BASIGIN RELATED"/>
    <property type="match status" value="1"/>
</dbReference>
<dbReference type="GO" id="GO:0030424">
    <property type="term" value="C:axon"/>
    <property type="evidence" value="ECO:0007669"/>
    <property type="project" value="TreeGrafter"/>
</dbReference>
<reference evidence="2" key="1">
    <citation type="journal article" date="2013" name="Genome Biol.">
        <title>Draft genome of the mountain pine beetle, Dendroctonus ponderosae Hopkins, a major forest pest.</title>
        <authorList>
            <person name="Keeling C.I."/>
            <person name="Yuen M.M."/>
            <person name="Liao N.Y."/>
            <person name="Docking T.R."/>
            <person name="Chan S.K."/>
            <person name="Taylor G.A."/>
            <person name="Palmquist D.L."/>
            <person name="Jackman S.D."/>
            <person name="Nguyen A."/>
            <person name="Li M."/>
            <person name="Henderson H."/>
            <person name="Janes J.K."/>
            <person name="Zhao Y."/>
            <person name="Pandoh P."/>
            <person name="Moore R."/>
            <person name="Sperling F.A."/>
            <person name="Huber D.P."/>
            <person name="Birol I."/>
            <person name="Jones S.J."/>
            <person name="Bohlmann J."/>
        </authorList>
    </citation>
    <scope>NUCLEOTIDE SEQUENCE</scope>
</reference>
<keyword evidence="1" id="KW-0393">Immunoglobulin domain</keyword>
<evidence type="ECO:0000313" key="2">
    <source>
        <dbReference type="EMBL" id="ENN77791.1"/>
    </source>
</evidence>
<dbReference type="GO" id="GO:0007156">
    <property type="term" value="P:homophilic cell adhesion via plasma membrane adhesion molecules"/>
    <property type="evidence" value="ECO:0007669"/>
    <property type="project" value="TreeGrafter"/>
</dbReference>
<dbReference type="HOGENOM" id="CLU_2006209_0_0_1"/>
<proteinExistence type="predicted"/>
<dbReference type="AlphaFoldDB" id="N6UAW5"/>
<dbReference type="SUPFAM" id="SSF48726">
    <property type="entry name" value="Immunoglobulin"/>
    <property type="match status" value="1"/>
</dbReference>
<dbReference type="OrthoDB" id="5984265at2759"/>
<feature type="non-terminal residue" evidence="2">
    <location>
        <position position="1"/>
    </location>
</feature>
<dbReference type="InterPro" id="IPR036179">
    <property type="entry name" value="Ig-like_dom_sf"/>
</dbReference>
<name>N6UAW5_DENPD</name>
<sequence length="124" mass="14045">MAKKPKSSITPEELEISNVTHEDEGWYMCIATNSLGSTTAKAYLTVVDVLPDRESNGKLRGTYGHKQKMFTLFLLGFREKRQKMIAIESARSAMITQWTKKVIIEKMTNTEDVSEPLTVTTIMK</sequence>
<dbReference type="InterPro" id="IPR013098">
    <property type="entry name" value="Ig_I-set"/>
</dbReference>
<dbReference type="GO" id="GO:0070593">
    <property type="term" value="P:dendrite self-avoidance"/>
    <property type="evidence" value="ECO:0007669"/>
    <property type="project" value="TreeGrafter"/>
</dbReference>
<protein>
    <submittedName>
        <fullName evidence="2">Uncharacterized protein</fullName>
    </submittedName>
</protein>
<dbReference type="EMBL" id="KB740937">
    <property type="protein sequence ID" value="ENN77791.1"/>
    <property type="molecule type" value="Genomic_DNA"/>
</dbReference>
<dbReference type="GO" id="GO:0005886">
    <property type="term" value="C:plasma membrane"/>
    <property type="evidence" value="ECO:0007669"/>
    <property type="project" value="TreeGrafter"/>
</dbReference>
<gene>
    <name evidence="2" type="ORF">YQE_05762</name>
</gene>
<dbReference type="GO" id="GO:0007411">
    <property type="term" value="P:axon guidance"/>
    <property type="evidence" value="ECO:0007669"/>
    <property type="project" value="TreeGrafter"/>
</dbReference>
<dbReference type="PANTHER" id="PTHR10075:SF100">
    <property type="entry name" value="FASCICLIN-2"/>
    <property type="match status" value="1"/>
</dbReference>
<organism evidence="2">
    <name type="scientific">Dendroctonus ponderosae</name>
    <name type="common">Mountain pine beetle</name>
    <dbReference type="NCBI Taxonomy" id="77166"/>
    <lineage>
        <taxon>Eukaryota</taxon>
        <taxon>Metazoa</taxon>
        <taxon>Ecdysozoa</taxon>
        <taxon>Arthropoda</taxon>
        <taxon>Hexapoda</taxon>
        <taxon>Insecta</taxon>
        <taxon>Pterygota</taxon>
        <taxon>Neoptera</taxon>
        <taxon>Endopterygota</taxon>
        <taxon>Coleoptera</taxon>
        <taxon>Polyphaga</taxon>
        <taxon>Cucujiformia</taxon>
        <taxon>Curculionidae</taxon>
        <taxon>Scolytinae</taxon>
        <taxon>Dendroctonus</taxon>
    </lineage>
</organism>
<accession>N6UAW5</accession>